<dbReference type="Proteomes" id="UP000183639">
    <property type="component" value="Unassembled WGS sequence"/>
</dbReference>
<evidence type="ECO:0000313" key="3">
    <source>
        <dbReference type="Proteomes" id="UP000183639"/>
    </source>
</evidence>
<evidence type="ECO:0000313" key="2">
    <source>
        <dbReference type="EMBL" id="SFH98842.1"/>
    </source>
</evidence>
<keyword evidence="1" id="KW-0472">Membrane</keyword>
<gene>
    <name evidence="2" type="ORF">SAMN04487861_11068</name>
</gene>
<reference evidence="2 3" key="1">
    <citation type="submission" date="2016-10" db="EMBL/GenBank/DDBJ databases">
        <authorList>
            <person name="de Groot N.N."/>
        </authorList>
    </citation>
    <scope>NUCLEOTIDE SEQUENCE [LARGE SCALE GENOMIC DNA]</scope>
    <source>
        <strain evidence="2 3">Z108</strain>
    </source>
</reference>
<evidence type="ECO:0000256" key="1">
    <source>
        <dbReference type="SAM" id="Phobius"/>
    </source>
</evidence>
<proteinExistence type="predicted"/>
<dbReference type="EMBL" id="FOQK01000010">
    <property type="protein sequence ID" value="SFH98842.1"/>
    <property type="molecule type" value="Genomic_DNA"/>
</dbReference>
<dbReference type="AlphaFoldDB" id="A0A1I3EIP2"/>
<protein>
    <submittedName>
        <fullName evidence="2">Uncharacterized protein</fullName>
    </submittedName>
</protein>
<keyword evidence="1" id="KW-0812">Transmembrane</keyword>
<organism evidence="2 3">
    <name type="scientific">Selenomonas ruminantium</name>
    <dbReference type="NCBI Taxonomy" id="971"/>
    <lineage>
        <taxon>Bacteria</taxon>
        <taxon>Bacillati</taxon>
        <taxon>Bacillota</taxon>
        <taxon>Negativicutes</taxon>
        <taxon>Selenomonadales</taxon>
        <taxon>Selenomonadaceae</taxon>
        <taxon>Selenomonas</taxon>
    </lineage>
</organism>
<keyword evidence="1" id="KW-1133">Transmembrane helix</keyword>
<accession>A0A1I3EIP2</accession>
<name>A0A1I3EIP2_SELRU</name>
<feature type="transmembrane region" description="Helical" evidence="1">
    <location>
        <begin position="6"/>
        <end position="24"/>
    </location>
</feature>
<sequence length="31" mass="3459">MTIESMLAVTGYTIAVFSFGYMIGKDLNTRK</sequence>